<sequence length="1001" mass="111017">MSFPSTFGSQVAVVMDVLAKAAVAEITKLVEEGTVVLRLEMCRKDNEIQELQRSLKMMEVELCQAQGAAESRAAEEKQEQITVGTQFSSKDAKEEMQRCARYLRPQPEHSEDDDGARLTVKHEPAEKRTVRETTDDTATAAADVCSAERDETIWPSASCSMFEKSPVTMQQHVQMFPSYSEQFSTHGDAEYSYNSPPAAEEEVGRSTAMLSSVALRAQVASIIDALSKAAVAEISKVVEDGMVVLRLEMCQRESEIKKLKSNIELLHTELRAAQDRGGGGGGVTLRPDSRGGEGGQSGTVDERTSLDNVHVEKDASSLSISEIKVKPEPVGQGSKEIRGQADQLGEELAVFEGNSGQWKSTNQNEAGRNDSDFLKLRQNSMSSLPESSLDPGLAVPCSSSGGFQPSPFSRGLLGYSQYRNLYNTARRRTVKRLMFKKGFICPYCGKCFERAGHLERHKRIHTGEKPYRCEICGRRFNQKCSLKEHMKIHRRSIEPRPIEVQEVEVKRIPELNLCADTHQPEEESHVSAENSLSKEEDILPTPVQVKSEPMEEKITQAPFHGLNEQVREGGVDNLSENFPAFERDSQQWMPRLQGQNNAEMSGIEYLSSSSQNMTSFPGIAQLLPPPVEASCSTFSFPGKPYGELGNSMISQTLYGSLDTLLIQSEAGLHGMAEASLSHAQPRRGRPSQMFKPKKSFVCSYCGKIFERAGHLERHLRIHTGEKPYGCHICGRCFNQKSSLKGHMRTHRNGETADVLEPHHLMFTLPDNHPLENLAEPKSDLAAFKEQLPGREVPGGQTVMVKVEPNREDFPTLSQARLDNGTTAPDQRELWTSGMEGESGDAMVRTVRVLPHDVKYHLSPAADGEQQEQQEQQEQEQGYTCTSPGKDVPFLHDEEKKDMMHGGQYSVMAMQRSTDMTLTSEFQDQHITREVVVSDYGAVGLDASREGAAFEFNMSAAPGNREDGCVGDATRHNCFICSGCGQSFDSFSLFQRHQCPNITEQS</sequence>
<evidence type="ECO:0000256" key="6">
    <source>
        <dbReference type="ARBA" id="ARBA00023242"/>
    </source>
</evidence>
<keyword evidence="4 7" id="KW-0863">Zinc-finger</keyword>
<reference evidence="10 11" key="1">
    <citation type="journal article" date="2021" name="Sci. Rep.">
        <title>Chromosome anchoring in Senegalese sole (Solea senegalensis) reveals sex-associated markers and genome rearrangements in flatfish.</title>
        <authorList>
            <person name="Guerrero-Cozar I."/>
            <person name="Gomez-Garrido J."/>
            <person name="Berbel C."/>
            <person name="Martinez-Blanch J.F."/>
            <person name="Alioto T."/>
            <person name="Claros M.G."/>
            <person name="Gagnaire P.A."/>
            <person name="Manchado M."/>
        </authorList>
    </citation>
    <scope>NUCLEOTIDE SEQUENCE [LARGE SCALE GENOMIC DNA]</scope>
    <source>
        <strain evidence="10">Sse05_10M</strain>
    </source>
</reference>
<accession>A0AAV6T784</accession>
<dbReference type="GO" id="GO:0008270">
    <property type="term" value="F:zinc ion binding"/>
    <property type="evidence" value="ECO:0007669"/>
    <property type="project" value="UniProtKB-KW"/>
</dbReference>
<evidence type="ECO:0000256" key="2">
    <source>
        <dbReference type="ARBA" id="ARBA00022723"/>
    </source>
</evidence>
<name>A0AAV6T784_SOLSE</name>
<dbReference type="Pfam" id="PF00096">
    <property type="entry name" value="zf-C2H2"/>
    <property type="match status" value="4"/>
</dbReference>
<evidence type="ECO:0000256" key="3">
    <source>
        <dbReference type="ARBA" id="ARBA00022737"/>
    </source>
</evidence>
<dbReference type="FunFam" id="3.30.160.60:FF:002402">
    <property type="entry name" value="Zinc finger protein 347"/>
    <property type="match status" value="1"/>
</dbReference>
<feature type="region of interest" description="Disordered" evidence="8">
    <location>
        <begin position="861"/>
        <end position="888"/>
    </location>
</feature>
<proteinExistence type="predicted"/>
<feature type="domain" description="C2H2-type" evidence="9">
    <location>
        <begin position="439"/>
        <end position="466"/>
    </location>
</feature>
<feature type="domain" description="C2H2-type" evidence="9">
    <location>
        <begin position="696"/>
        <end position="723"/>
    </location>
</feature>
<keyword evidence="5" id="KW-0862">Zinc</keyword>
<feature type="region of interest" description="Disordered" evidence="8">
    <location>
        <begin position="104"/>
        <end position="135"/>
    </location>
</feature>
<feature type="compositionally biased region" description="Basic and acidic residues" evidence="8">
    <location>
        <begin position="120"/>
        <end position="134"/>
    </location>
</feature>
<dbReference type="EMBL" id="JAGKHQ010000001">
    <property type="protein sequence ID" value="KAG7525339.1"/>
    <property type="molecule type" value="Genomic_DNA"/>
</dbReference>
<evidence type="ECO:0000256" key="5">
    <source>
        <dbReference type="ARBA" id="ARBA00022833"/>
    </source>
</evidence>
<dbReference type="InterPro" id="IPR050331">
    <property type="entry name" value="Zinc_finger"/>
</dbReference>
<dbReference type="Proteomes" id="UP000693946">
    <property type="component" value="Linkage Group LG1"/>
</dbReference>
<dbReference type="AlphaFoldDB" id="A0AAV6T784"/>
<gene>
    <name evidence="10" type="ORF">JOB18_025828</name>
</gene>
<feature type="domain" description="C2H2-type" evidence="9">
    <location>
        <begin position="724"/>
        <end position="751"/>
    </location>
</feature>
<dbReference type="GO" id="GO:0005634">
    <property type="term" value="C:nucleus"/>
    <property type="evidence" value="ECO:0007669"/>
    <property type="project" value="UniProtKB-SubCell"/>
</dbReference>
<dbReference type="InterPro" id="IPR013087">
    <property type="entry name" value="Znf_C2H2_type"/>
</dbReference>
<evidence type="ECO:0000313" key="11">
    <source>
        <dbReference type="Proteomes" id="UP000693946"/>
    </source>
</evidence>
<feature type="domain" description="C2H2-type" evidence="9">
    <location>
        <begin position="974"/>
        <end position="1001"/>
    </location>
</feature>
<dbReference type="GO" id="GO:0010468">
    <property type="term" value="P:regulation of gene expression"/>
    <property type="evidence" value="ECO:0007669"/>
    <property type="project" value="TreeGrafter"/>
</dbReference>
<comment type="caution">
    <text evidence="10">The sequence shown here is derived from an EMBL/GenBank/DDBJ whole genome shotgun (WGS) entry which is preliminary data.</text>
</comment>
<evidence type="ECO:0000256" key="1">
    <source>
        <dbReference type="ARBA" id="ARBA00004123"/>
    </source>
</evidence>
<evidence type="ECO:0000259" key="9">
    <source>
        <dbReference type="PROSITE" id="PS50157"/>
    </source>
</evidence>
<dbReference type="PANTHER" id="PTHR16515:SF49">
    <property type="entry name" value="GASTRULA ZINC FINGER PROTEIN XLCGF49.1-LIKE-RELATED"/>
    <property type="match status" value="1"/>
</dbReference>
<keyword evidence="11" id="KW-1185">Reference proteome</keyword>
<keyword evidence="2" id="KW-0479">Metal-binding</keyword>
<comment type="subcellular location">
    <subcellularLocation>
        <location evidence="1">Nucleus</location>
    </subcellularLocation>
</comment>
<dbReference type="PROSITE" id="PS00028">
    <property type="entry name" value="ZINC_FINGER_C2H2_1"/>
    <property type="match status" value="4"/>
</dbReference>
<feature type="domain" description="C2H2-type" evidence="9">
    <location>
        <begin position="467"/>
        <end position="494"/>
    </location>
</feature>
<evidence type="ECO:0000256" key="7">
    <source>
        <dbReference type="PROSITE-ProRule" id="PRU00042"/>
    </source>
</evidence>
<dbReference type="FunFam" id="3.30.160.60:FF:000446">
    <property type="entry name" value="Zinc finger protein"/>
    <property type="match status" value="1"/>
</dbReference>
<dbReference type="FunFam" id="3.30.160.60:FF:000557">
    <property type="entry name" value="zinc finger and SCAN domain-containing protein 29"/>
    <property type="match status" value="1"/>
</dbReference>
<evidence type="ECO:0000313" key="10">
    <source>
        <dbReference type="EMBL" id="KAG7525339.1"/>
    </source>
</evidence>
<dbReference type="FunFam" id="3.30.160.60:FF:000512">
    <property type="entry name" value="zinc finger protein 197 isoform X1"/>
    <property type="match status" value="1"/>
</dbReference>
<organism evidence="10 11">
    <name type="scientific">Solea senegalensis</name>
    <name type="common">Senegalese sole</name>
    <dbReference type="NCBI Taxonomy" id="28829"/>
    <lineage>
        <taxon>Eukaryota</taxon>
        <taxon>Metazoa</taxon>
        <taxon>Chordata</taxon>
        <taxon>Craniata</taxon>
        <taxon>Vertebrata</taxon>
        <taxon>Euteleostomi</taxon>
        <taxon>Actinopterygii</taxon>
        <taxon>Neopterygii</taxon>
        <taxon>Teleostei</taxon>
        <taxon>Neoteleostei</taxon>
        <taxon>Acanthomorphata</taxon>
        <taxon>Carangaria</taxon>
        <taxon>Pleuronectiformes</taxon>
        <taxon>Pleuronectoidei</taxon>
        <taxon>Soleidae</taxon>
        <taxon>Solea</taxon>
    </lineage>
</organism>
<keyword evidence="6" id="KW-0539">Nucleus</keyword>
<protein>
    <submittedName>
        <fullName evidence="10">Sal 3</fullName>
    </submittedName>
</protein>
<dbReference type="SMART" id="SM00355">
    <property type="entry name" value="ZnF_C2H2"/>
    <property type="match status" value="5"/>
</dbReference>
<keyword evidence="3" id="KW-0677">Repeat</keyword>
<dbReference type="PROSITE" id="PS50157">
    <property type="entry name" value="ZINC_FINGER_C2H2_2"/>
    <property type="match status" value="5"/>
</dbReference>
<dbReference type="PANTHER" id="PTHR16515">
    <property type="entry name" value="PR DOMAIN ZINC FINGER PROTEIN"/>
    <property type="match status" value="1"/>
</dbReference>
<feature type="compositionally biased region" description="Acidic residues" evidence="8">
    <location>
        <begin position="864"/>
        <end position="873"/>
    </location>
</feature>
<evidence type="ECO:0000256" key="8">
    <source>
        <dbReference type="SAM" id="MobiDB-lite"/>
    </source>
</evidence>
<feature type="region of interest" description="Disordered" evidence="8">
    <location>
        <begin position="274"/>
        <end position="302"/>
    </location>
</feature>
<evidence type="ECO:0000256" key="4">
    <source>
        <dbReference type="ARBA" id="ARBA00022771"/>
    </source>
</evidence>